<dbReference type="Proteomes" id="UP000673691">
    <property type="component" value="Unassembled WGS sequence"/>
</dbReference>
<keyword evidence="9" id="KW-1185">Reference proteome</keyword>
<evidence type="ECO:0000313" key="8">
    <source>
        <dbReference type="EMBL" id="KAG5460313.1"/>
    </source>
</evidence>
<keyword evidence="4" id="KW-0732">Signal</keyword>
<evidence type="ECO:0000256" key="1">
    <source>
        <dbReference type="ARBA" id="ARBA00004141"/>
    </source>
</evidence>
<dbReference type="EMBL" id="JAEFCI010005408">
    <property type="protein sequence ID" value="KAG5460313.1"/>
    <property type="molecule type" value="Genomic_DNA"/>
</dbReference>
<gene>
    <name evidence="8" type="ORF">BJ554DRAFT_7653</name>
</gene>
<evidence type="ECO:0000313" key="9">
    <source>
        <dbReference type="Proteomes" id="UP000673691"/>
    </source>
</evidence>
<feature type="non-terminal residue" evidence="8">
    <location>
        <position position="451"/>
    </location>
</feature>
<comment type="subcellular location">
    <subcellularLocation>
        <location evidence="1">Membrane</location>
        <topology evidence="1">Multi-pass membrane protein</topology>
    </subcellularLocation>
</comment>
<evidence type="ECO:0000256" key="6">
    <source>
        <dbReference type="ARBA" id="ARBA00023136"/>
    </source>
</evidence>
<dbReference type="GO" id="GO:0005737">
    <property type="term" value="C:cytoplasm"/>
    <property type="evidence" value="ECO:0007669"/>
    <property type="project" value="UniProtKB-ARBA"/>
</dbReference>
<proteinExistence type="inferred from homology"/>
<feature type="transmembrane region" description="Helical" evidence="7">
    <location>
        <begin position="401"/>
        <end position="421"/>
    </location>
</feature>
<keyword evidence="3 7" id="KW-0812">Transmembrane</keyword>
<dbReference type="PANTHER" id="PTHR10766">
    <property type="entry name" value="TRANSMEMBRANE 9 SUPERFAMILY PROTEIN"/>
    <property type="match status" value="1"/>
</dbReference>
<evidence type="ECO:0000256" key="7">
    <source>
        <dbReference type="RuleBase" id="RU363079"/>
    </source>
</evidence>
<feature type="transmembrane region" description="Helical" evidence="7">
    <location>
        <begin position="368"/>
        <end position="395"/>
    </location>
</feature>
<keyword evidence="5 7" id="KW-1133">Transmembrane helix</keyword>
<evidence type="ECO:0000256" key="4">
    <source>
        <dbReference type="ARBA" id="ARBA00022729"/>
    </source>
</evidence>
<dbReference type="PANTHER" id="PTHR10766:SF111">
    <property type="entry name" value="TRANSMEMBRANE 9 SUPERFAMILY MEMBER 2"/>
    <property type="match status" value="1"/>
</dbReference>
<dbReference type="GO" id="GO:0007034">
    <property type="term" value="P:vacuolar transport"/>
    <property type="evidence" value="ECO:0007669"/>
    <property type="project" value="TreeGrafter"/>
</dbReference>
<organism evidence="8 9">
    <name type="scientific">Olpidium bornovanus</name>
    <dbReference type="NCBI Taxonomy" id="278681"/>
    <lineage>
        <taxon>Eukaryota</taxon>
        <taxon>Fungi</taxon>
        <taxon>Fungi incertae sedis</taxon>
        <taxon>Olpidiomycota</taxon>
        <taxon>Olpidiomycotina</taxon>
        <taxon>Olpidiomycetes</taxon>
        <taxon>Olpidiales</taxon>
        <taxon>Olpidiaceae</taxon>
        <taxon>Olpidium</taxon>
    </lineage>
</organism>
<dbReference type="Pfam" id="PF02990">
    <property type="entry name" value="EMP70"/>
    <property type="match status" value="1"/>
</dbReference>
<feature type="transmembrane region" description="Helical" evidence="7">
    <location>
        <begin position="305"/>
        <end position="327"/>
    </location>
</feature>
<dbReference type="GO" id="GO:0072657">
    <property type="term" value="P:protein localization to membrane"/>
    <property type="evidence" value="ECO:0007669"/>
    <property type="project" value="TreeGrafter"/>
</dbReference>
<comment type="caution">
    <text evidence="7">Lacks conserved residue(s) required for the propagation of feature annotation.</text>
</comment>
<evidence type="ECO:0000256" key="3">
    <source>
        <dbReference type="ARBA" id="ARBA00022692"/>
    </source>
</evidence>
<protein>
    <recommendedName>
        <fullName evidence="7">Transmembrane 9 superfamily member</fullName>
    </recommendedName>
</protein>
<dbReference type="OrthoDB" id="1666796at2759"/>
<comment type="caution">
    <text evidence="8">The sequence shown here is derived from an EMBL/GenBank/DDBJ whole genome shotgun (WGS) entry which is preliminary data.</text>
</comment>
<evidence type="ECO:0000256" key="2">
    <source>
        <dbReference type="ARBA" id="ARBA00005227"/>
    </source>
</evidence>
<reference evidence="8 9" key="1">
    <citation type="journal article" name="Sci. Rep.">
        <title>Genome-scale phylogenetic analyses confirm Olpidium as the closest living zoosporic fungus to the non-flagellated, terrestrial fungi.</title>
        <authorList>
            <person name="Chang Y."/>
            <person name="Rochon D."/>
            <person name="Sekimoto S."/>
            <person name="Wang Y."/>
            <person name="Chovatia M."/>
            <person name="Sandor L."/>
            <person name="Salamov A."/>
            <person name="Grigoriev I.V."/>
            <person name="Stajich J.E."/>
            <person name="Spatafora J.W."/>
        </authorList>
    </citation>
    <scope>NUCLEOTIDE SEQUENCE [LARGE SCALE GENOMIC DNA]</scope>
    <source>
        <strain evidence="8">S191</strain>
    </source>
</reference>
<accession>A0A8H8DJ34</accession>
<keyword evidence="6 7" id="KW-0472">Membrane</keyword>
<evidence type="ECO:0000256" key="5">
    <source>
        <dbReference type="ARBA" id="ARBA00022989"/>
    </source>
</evidence>
<sequence>MVAAADAFYLPGVAPTDYKDRDPVPVLVNTLTPSGSQQLKSVLPYDYYRRELHFCAPTNKESQGESLGSILFGDRLYNSPFDLRMGVNEKCGVLCRQTIPKEDAKFINERIRENYAINWLVDGLPAATKKKDHKRPGTVVRGWPLSTHLAASAFCRAARSIRLLDGTGDAGPKQAEQVFYSVGFALGDAGGKDRTGKLLPSKNGATLAQPHFNNHYDILILFHTEKKDAKRIVGVLVWPASRVQEADVSGNVDCGSDSSKPLVLDETKDTDIYYTYTVRWTEDPATTWATRWDNYLHGFDPRIHWFSLVNSVIIVLFLTGMVAMILLRALHKDISRYNQIDAQEDVQEDSGWKLVHGDVFRPPANPMLLSVMAGTGAQLFCMAVVTLVFAVLGFLSPSNRGMLATVMILFYLVFAYVAGYVSAQMYKMFGGEAWKKNVIMEQPEGFVQDET</sequence>
<comment type="similarity">
    <text evidence="2 7">Belongs to the nonaspanin (TM9SF) (TC 9.A.2) family.</text>
</comment>
<name>A0A8H8DJ34_9FUNG</name>
<dbReference type="AlphaFoldDB" id="A0A8H8DJ34"/>
<dbReference type="InterPro" id="IPR004240">
    <property type="entry name" value="EMP70"/>
</dbReference>
<dbReference type="GO" id="GO:0016020">
    <property type="term" value="C:membrane"/>
    <property type="evidence" value="ECO:0007669"/>
    <property type="project" value="UniProtKB-SubCell"/>
</dbReference>